<protein>
    <submittedName>
        <fullName evidence="1">Uncharacterized protein</fullName>
    </submittedName>
</protein>
<dbReference type="Proteomes" id="UP000828251">
    <property type="component" value="Unassembled WGS sequence"/>
</dbReference>
<evidence type="ECO:0000313" key="2">
    <source>
        <dbReference type="Proteomes" id="UP000828251"/>
    </source>
</evidence>
<comment type="caution">
    <text evidence="1">The sequence shown here is derived from an EMBL/GenBank/DDBJ whole genome shotgun (WGS) entry which is preliminary data.</text>
</comment>
<evidence type="ECO:0000313" key="1">
    <source>
        <dbReference type="EMBL" id="KAH1030960.1"/>
    </source>
</evidence>
<dbReference type="EMBL" id="JAIQCV010000013">
    <property type="protein sequence ID" value="KAH1030960.1"/>
    <property type="molecule type" value="Genomic_DNA"/>
</dbReference>
<reference evidence="1 2" key="1">
    <citation type="journal article" date="2021" name="Plant Biotechnol. J.">
        <title>Multi-omics assisted identification of the key and species-specific regulatory components of drought-tolerant mechanisms in Gossypium stocksii.</title>
        <authorList>
            <person name="Yu D."/>
            <person name="Ke L."/>
            <person name="Zhang D."/>
            <person name="Wu Y."/>
            <person name="Sun Y."/>
            <person name="Mei J."/>
            <person name="Sun J."/>
            <person name="Sun Y."/>
        </authorList>
    </citation>
    <scope>NUCLEOTIDE SEQUENCE [LARGE SCALE GENOMIC DNA]</scope>
    <source>
        <strain evidence="2">cv. E1</strain>
        <tissue evidence="1">Leaf</tissue>
    </source>
</reference>
<keyword evidence="2" id="KW-1185">Reference proteome</keyword>
<organism evidence="1 2">
    <name type="scientific">Gossypium stocksii</name>
    <dbReference type="NCBI Taxonomy" id="47602"/>
    <lineage>
        <taxon>Eukaryota</taxon>
        <taxon>Viridiplantae</taxon>
        <taxon>Streptophyta</taxon>
        <taxon>Embryophyta</taxon>
        <taxon>Tracheophyta</taxon>
        <taxon>Spermatophyta</taxon>
        <taxon>Magnoliopsida</taxon>
        <taxon>eudicotyledons</taxon>
        <taxon>Gunneridae</taxon>
        <taxon>Pentapetalae</taxon>
        <taxon>rosids</taxon>
        <taxon>malvids</taxon>
        <taxon>Malvales</taxon>
        <taxon>Malvaceae</taxon>
        <taxon>Malvoideae</taxon>
        <taxon>Gossypium</taxon>
    </lineage>
</organism>
<dbReference type="AlphaFoldDB" id="A0A9D3U6Y4"/>
<proteinExistence type="predicted"/>
<accession>A0A9D3U6Y4</accession>
<gene>
    <name evidence="1" type="ORF">J1N35_043134</name>
</gene>
<sequence>MYVWFARVRPHTRVAHMPRFALPVWPTWPGPAAHTLVWNYPYGPTRPTWASSCGSHGHILATTRLFLVHGHAFVDHTIVSLHATIYTGEYTPVWHR</sequence>
<name>A0A9D3U6Y4_9ROSI</name>